<feature type="compositionally biased region" description="Basic residues" evidence="1">
    <location>
        <begin position="128"/>
        <end position="144"/>
    </location>
</feature>
<name>A0A951PC11_9CYAN</name>
<accession>A0A951PC11</accession>
<evidence type="ECO:0000313" key="3">
    <source>
        <dbReference type="Proteomes" id="UP000707356"/>
    </source>
</evidence>
<reference evidence="2" key="2">
    <citation type="journal article" date="2022" name="Microbiol. Resour. Announc.">
        <title>Metagenome Sequencing to Explore Phylogenomics of Terrestrial Cyanobacteria.</title>
        <authorList>
            <person name="Ward R.D."/>
            <person name="Stajich J.E."/>
            <person name="Johansen J.R."/>
            <person name="Huntemann M."/>
            <person name="Clum A."/>
            <person name="Foster B."/>
            <person name="Foster B."/>
            <person name="Roux S."/>
            <person name="Palaniappan K."/>
            <person name="Varghese N."/>
            <person name="Mukherjee S."/>
            <person name="Reddy T.B.K."/>
            <person name="Daum C."/>
            <person name="Copeland A."/>
            <person name="Chen I.A."/>
            <person name="Ivanova N.N."/>
            <person name="Kyrpides N.C."/>
            <person name="Shapiro N."/>
            <person name="Eloe-Fadrosh E.A."/>
            <person name="Pietrasiak N."/>
        </authorList>
    </citation>
    <scope>NUCLEOTIDE SEQUENCE</scope>
    <source>
        <strain evidence="2">GSE-TBD4-15B</strain>
    </source>
</reference>
<organism evidence="2 3">
    <name type="scientific">Pegethrix bostrychoides GSE-TBD4-15B</name>
    <dbReference type="NCBI Taxonomy" id="2839662"/>
    <lineage>
        <taxon>Bacteria</taxon>
        <taxon>Bacillati</taxon>
        <taxon>Cyanobacteriota</taxon>
        <taxon>Cyanophyceae</taxon>
        <taxon>Oculatellales</taxon>
        <taxon>Oculatellaceae</taxon>
        <taxon>Pegethrix</taxon>
    </lineage>
</organism>
<dbReference type="EMBL" id="JAHHHV010000067">
    <property type="protein sequence ID" value="MBW4466293.1"/>
    <property type="molecule type" value="Genomic_DNA"/>
</dbReference>
<reference evidence="2" key="1">
    <citation type="submission" date="2021-05" db="EMBL/GenBank/DDBJ databases">
        <authorList>
            <person name="Pietrasiak N."/>
            <person name="Ward R."/>
            <person name="Stajich J.E."/>
            <person name="Kurbessoian T."/>
        </authorList>
    </citation>
    <scope>NUCLEOTIDE SEQUENCE</scope>
    <source>
        <strain evidence="2">GSE-TBD4-15B</strain>
    </source>
</reference>
<gene>
    <name evidence="2" type="ORF">KME07_12785</name>
</gene>
<dbReference type="Proteomes" id="UP000707356">
    <property type="component" value="Unassembled WGS sequence"/>
</dbReference>
<dbReference type="Gene3D" id="3.30.2020.40">
    <property type="entry name" value="Uncharacterised protein PF10387, DUF2442"/>
    <property type="match status" value="1"/>
</dbReference>
<proteinExistence type="predicted"/>
<feature type="region of interest" description="Disordered" evidence="1">
    <location>
        <begin position="115"/>
        <end position="144"/>
    </location>
</feature>
<evidence type="ECO:0000313" key="2">
    <source>
        <dbReference type="EMBL" id="MBW4466293.1"/>
    </source>
</evidence>
<protein>
    <submittedName>
        <fullName evidence="2">DUF2442 domain-containing protein</fullName>
    </submittedName>
</protein>
<dbReference type="InterPro" id="IPR018841">
    <property type="entry name" value="DUF2442"/>
</dbReference>
<evidence type="ECO:0000256" key="1">
    <source>
        <dbReference type="SAM" id="MobiDB-lite"/>
    </source>
</evidence>
<comment type="caution">
    <text evidence="2">The sequence shown here is derived from an EMBL/GenBank/DDBJ whole genome shotgun (WGS) entry which is preliminary data.</text>
</comment>
<dbReference type="Pfam" id="PF10387">
    <property type="entry name" value="DUF2442"/>
    <property type="match status" value="1"/>
</dbReference>
<sequence length="144" mass="15390">MAKFIEPKVDEYTIATIRGELNQLTHPVAIAATYQSETGLIEIIFSNQTRFCFPAHLGQGLAGATAEDLADIEITPSGTGLHWEALDVDLYIPALLEGTFGSRQWMTALAKKGGAAKSAAKTQSSRQNGKKGGRPRKATLKASS</sequence>
<dbReference type="AlphaFoldDB" id="A0A951PC11"/>